<dbReference type="EMBL" id="LLXI01002322">
    <property type="protein sequence ID" value="PKY56837.1"/>
    <property type="molecule type" value="Genomic_DNA"/>
</dbReference>
<feature type="region of interest" description="Disordered" evidence="1">
    <location>
        <begin position="1"/>
        <end position="86"/>
    </location>
</feature>
<proteinExistence type="predicted"/>
<sequence>MKNEQDLTLEDSYWQDDNDIYGNYDENPYESSLSEDLNENLSEISNKTSSNNSDENLNEVSNTNLSDNSGENLSETSNAKLDENISSIESDDDKNYDTIETMLVIKYKLSNSVVNDIIHLFNNFSMDPTATLPSNAKAARVFFDLIEISYILYKKMIIIEYNQIQYILHHRTIFDAIKELLSNKEIFKYCIFDYNSDYIMNDKGEQKHCYSELYNNATTCNTLRKKTEYSVFLILGNIPSWRRNKPDAKALLAYLHKINDHQKKHVMAKYQLFQCLMNILVIKSIMSVMSDVKLLAENKKAIVEMACLPDCMHHLDLGLYKYQIEYTRELLTEWCGSNGVIEFDNQLAKIPRFSGLKLFKHRLGNIKRFTADEFRAIIWQLVFVIDGIIPTLHKTDYTKKQTKNIDKQLV</sequence>
<dbReference type="VEuPathDB" id="FungiDB:RhiirFUN_020115"/>
<keyword evidence="3" id="KW-1185">Reference proteome</keyword>
<dbReference type="VEuPathDB" id="FungiDB:RhiirFUN_022981"/>
<evidence type="ECO:0000256" key="1">
    <source>
        <dbReference type="SAM" id="MobiDB-lite"/>
    </source>
</evidence>
<dbReference type="VEuPathDB" id="FungiDB:FUN_017803"/>
<dbReference type="VEuPathDB" id="FungiDB:FUN_019205"/>
<reference evidence="2 3" key="1">
    <citation type="submission" date="2015-10" db="EMBL/GenBank/DDBJ databases">
        <title>Genome analyses suggest a sexual origin of heterokaryosis in a supposedly ancient asexual fungus.</title>
        <authorList>
            <person name="Ropars J."/>
            <person name="Sedzielewska K."/>
            <person name="Noel J."/>
            <person name="Charron P."/>
            <person name="Farinelli L."/>
            <person name="Marton T."/>
            <person name="Kruger M."/>
            <person name="Pelin A."/>
            <person name="Brachmann A."/>
            <person name="Corradi N."/>
        </authorList>
    </citation>
    <scope>NUCLEOTIDE SEQUENCE [LARGE SCALE GENOMIC DNA]</scope>
    <source>
        <strain evidence="2 3">A4</strain>
    </source>
</reference>
<protein>
    <submittedName>
        <fullName evidence="2">Uncharacterized protein</fullName>
    </submittedName>
</protein>
<dbReference type="Proteomes" id="UP000234323">
    <property type="component" value="Unassembled WGS sequence"/>
</dbReference>
<gene>
    <name evidence="2" type="ORF">RhiirA4_477422</name>
</gene>
<name>A0A2I1HD78_9GLOM</name>
<evidence type="ECO:0000313" key="2">
    <source>
        <dbReference type="EMBL" id="PKY56837.1"/>
    </source>
</evidence>
<feature type="compositionally biased region" description="Acidic residues" evidence="1">
    <location>
        <begin position="7"/>
        <end position="19"/>
    </location>
</feature>
<feature type="compositionally biased region" description="Low complexity" evidence="1">
    <location>
        <begin position="30"/>
        <end position="46"/>
    </location>
</feature>
<accession>A0A2I1HD78</accession>
<evidence type="ECO:0000313" key="3">
    <source>
        <dbReference type="Proteomes" id="UP000234323"/>
    </source>
</evidence>
<feature type="compositionally biased region" description="Polar residues" evidence="1">
    <location>
        <begin position="47"/>
        <end position="79"/>
    </location>
</feature>
<comment type="caution">
    <text evidence="2">The sequence shown here is derived from an EMBL/GenBank/DDBJ whole genome shotgun (WGS) entry which is preliminary data.</text>
</comment>
<dbReference type="AlphaFoldDB" id="A0A2I1HD78"/>
<dbReference type="VEuPathDB" id="FungiDB:RhiirA1_403473"/>
<organism evidence="2 3">
    <name type="scientific">Rhizophagus irregularis</name>
    <dbReference type="NCBI Taxonomy" id="588596"/>
    <lineage>
        <taxon>Eukaryota</taxon>
        <taxon>Fungi</taxon>
        <taxon>Fungi incertae sedis</taxon>
        <taxon>Mucoromycota</taxon>
        <taxon>Glomeromycotina</taxon>
        <taxon>Glomeromycetes</taxon>
        <taxon>Glomerales</taxon>
        <taxon>Glomeraceae</taxon>
        <taxon>Rhizophagus</taxon>
    </lineage>
</organism>